<dbReference type="SUPFAM" id="SSF48264">
    <property type="entry name" value="Cytochrome P450"/>
    <property type="match status" value="1"/>
</dbReference>
<dbReference type="InterPro" id="IPR050121">
    <property type="entry name" value="Cytochrome_P450_monoxygenase"/>
</dbReference>
<comment type="caution">
    <text evidence="2">The sequence shown here is derived from an EMBL/GenBank/DDBJ whole genome shotgun (WGS) entry which is preliminary data.</text>
</comment>
<organism evidence="2 3">
    <name type="scientific">Prauserella shujinwangii</name>
    <dbReference type="NCBI Taxonomy" id="1453103"/>
    <lineage>
        <taxon>Bacteria</taxon>
        <taxon>Bacillati</taxon>
        <taxon>Actinomycetota</taxon>
        <taxon>Actinomycetes</taxon>
        <taxon>Pseudonocardiales</taxon>
        <taxon>Pseudonocardiaceae</taxon>
        <taxon>Prauserella</taxon>
    </lineage>
</organism>
<dbReference type="Proteomes" id="UP000238362">
    <property type="component" value="Unassembled WGS sequence"/>
</dbReference>
<protein>
    <submittedName>
        <fullName evidence="2">Cytochrome P450</fullName>
    </submittedName>
</protein>
<evidence type="ECO:0000256" key="1">
    <source>
        <dbReference type="ARBA" id="ARBA00010617"/>
    </source>
</evidence>
<keyword evidence="3" id="KW-1185">Reference proteome</keyword>
<dbReference type="AlphaFoldDB" id="A0A2T0LQ67"/>
<dbReference type="GO" id="GO:0004497">
    <property type="term" value="F:monooxygenase activity"/>
    <property type="evidence" value="ECO:0007669"/>
    <property type="project" value="InterPro"/>
</dbReference>
<gene>
    <name evidence="2" type="ORF">B0I33_109132</name>
</gene>
<dbReference type="RefSeq" id="WP_106180850.1">
    <property type="nucleotide sequence ID" value="NZ_PVNH01000009.1"/>
</dbReference>
<dbReference type="PANTHER" id="PTHR24305:SF166">
    <property type="entry name" value="CYTOCHROME P450 12A4, MITOCHONDRIAL-RELATED"/>
    <property type="match status" value="1"/>
</dbReference>
<dbReference type="InterPro" id="IPR036396">
    <property type="entry name" value="Cyt_P450_sf"/>
</dbReference>
<dbReference type="InterPro" id="IPR001128">
    <property type="entry name" value="Cyt_P450"/>
</dbReference>
<evidence type="ECO:0000313" key="2">
    <source>
        <dbReference type="EMBL" id="PRX45469.1"/>
    </source>
</evidence>
<name>A0A2T0LQ67_9PSEU</name>
<reference evidence="2 3" key="1">
    <citation type="submission" date="2018-03" db="EMBL/GenBank/DDBJ databases">
        <title>Genomic Encyclopedia of Type Strains, Phase III (KMG-III): the genomes of soil and plant-associated and newly described type strains.</title>
        <authorList>
            <person name="Whitman W."/>
        </authorList>
    </citation>
    <scope>NUCLEOTIDE SEQUENCE [LARGE SCALE GENOMIC DNA]</scope>
    <source>
        <strain evidence="2 3">CGMCC 4.7125</strain>
    </source>
</reference>
<sequence length="442" mass="49337">MSSTPRPATRTDTARVLGQVVLPTLAGGVLKRRPKVMALAGRLRLDRPAVRLLRRLRSRYGPDPVPLRIPRRSFALVLDAGDVERVLDRTPAPFAPATREKSAALSHFQPHAVLTTRGSERRPRRRFNEDALEWNHPLHAVAGAADTAVREETARLLAETGDRLDWPAFNRAWWRIVRRIVLGDGARDDDEVTDALATLRYHGNWAYLRPKDRGLRERFRRTLARHLDRAERGSLAGAVADTPAEPGVDPYGQVPHWLFAFDAVGMVTLRTLALLATHPVQAASARAEAGDAMGPSQLPYLRACVLESVRLWPTTPIVLRESTETTEWRTGNLPPETTFVVFSPFFHRDRERLPFADRFDPDVWLDGRAQQDPALVPFSEGPGECPGQNLALFTASTMLAALLADRDYRLLAPRTTARRLGSGRRLPATLDNFGLRFAVTKP</sequence>
<dbReference type="EMBL" id="PVNH01000009">
    <property type="protein sequence ID" value="PRX45469.1"/>
    <property type="molecule type" value="Genomic_DNA"/>
</dbReference>
<dbReference type="Gene3D" id="1.10.630.10">
    <property type="entry name" value="Cytochrome P450"/>
    <property type="match status" value="1"/>
</dbReference>
<dbReference type="GO" id="GO:0005506">
    <property type="term" value="F:iron ion binding"/>
    <property type="evidence" value="ECO:0007669"/>
    <property type="project" value="InterPro"/>
</dbReference>
<proteinExistence type="inferred from homology"/>
<dbReference type="Pfam" id="PF00067">
    <property type="entry name" value="p450"/>
    <property type="match status" value="1"/>
</dbReference>
<evidence type="ECO:0000313" key="3">
    <source>
        <dbReference type="Proteomes" id="UP000238362"/>
    </source>
</evidence>
<comment type="similarity">
    <text evidence="1">Belongs to the cytochrome P450 family.</text>
</comment>
<accession>A0A2T0LQ67</accession>
<dbReference type="PANTHER" id="PTHR24305">
    <property type="entry name" value="CYTOCHROME P450"/>
    <property type="match status" value="1"/>
</dbReference>
<dbReference type="OrthoDB" id="7376058at2"/>
<dbReference type="GO" id="GO:0020037">
    <property type="term" value="F:heme binding"/>
    <property type="evidence" value="ECO:0007669"/>
    <property type="project" value="InterPro"/>
</dbReference>
<dbReference type="GO" id="GO:0016705">
    <property type="term" value="F:oxidoreductase activity, acting on paired donors, with incorporation or reduction of molecular oxygen"/>
    <property type="evidence" value="ECO:0007669"/>
    <property type="project" value="InterPro"/>
</dbReference>